<dbReference type="AlphaFoldDB" id="A0A0A1DRH4"/>
<sequence length="205" mass="22933">MTSTQAPRPTRRGRQTLEAIDAAARKVIAEKGFLKMTVADIVKEAGKSPASFYNYYDSKEALLEHWARQFQDEARERLAEAERVVGKDPRERVEAAARAHWETYRARLAEMVGVFQLAMINDEFAAVWDEICSEAEAGIARAVARAQERGFAPGADAALTARAIVAMLNMFCYENLANGRAARVDDEACITTLANAWYHAIYWIE</sequence>
<proteinExistence type="predicted"/>
<dbReference type="Gene3D" id="1.10.357.10">
    <property type="entry name" value="Tetracycline Repressor, domain 2"/>
    <property type="match status" value="1"/>
</dbReference>
<accession>A0A0A1DRH4</accession>
<name>A0A0A1DRH4_NOCSI</name>
<dbReference type="KEGG" id="psim:KR76_24610"/>
<protein>
    <submittedName>
        <fullName evidence="2">Transcriptional regulator, TetR family</fullName>
    </submittedName>
</protein>
<dbReference type="PRINTS" id="PR00455">
    <property type="entry name" value="HTHTETR"/>
</dbReference>
<gene>
    <name evidence="2" type="ORF">KR76_24610</name>
</gene>
<evidence type="ECO:0000313" key="3">
    <source>
        <dbReference type="Proteomes" id="UP000030300"/>
    </source>
</evidence>
<dbReference type="InterPro" id="IPR050624">
    <property type="entry name" value="HTH-type_Tx_Regulator"/>
</dbReference>
<evidence type="ECO:0000313" key="2">
    <source>
        <dbReference type="EMBL" id="AIY19163.1"/>
    </source>
</evidence>
<dbReference type="InterPro" id="IPR036271">
    <property type="entry name" value="Tet_transcr_reg_TetR-rel_C_sf"/>
</dbReference>
<dbReference type="InterPro" id="IPR009057">
    <property type="entry name" value="Homeodomain-like_sf"/>
</dbReference>
<dbReference type="eggNOG" id="COG1309">
    <property type="taxonomic scope" value="Bacteria"/>
</dbReference>
<dbReference type="Gene3D" id="1.10.10.60">
    <property type="entry name" value="Homeodomain-like"/>
    <property type="match status" value="1"/>
</dbReference>
<dbReference type="Proteomes" id="UP000030300">
    <property type="component" value="Chromosome"/>
</dbReference>
<evidence type="ECO:0000256" key="1">
    <source>
        <dbReference type="ARBA" id="ARBA00023125"/>
    </source>
</evidence>
<dbReference type="RefSeq" id="WP_038682114.1">
    <property type="nucleotide sequence ID" value="NZ_BJMC01000015.1"/>
</dbReference>
<dbReference type="GO" id="GO:0003677">
    <property type="term" value="F:DNA binding"/>
    <property type="evidence" value="ECO:0007669"/>
    <property type="project" value="UniProtKB-UniRule"/>
</dbReference>
<dbReference type="GeneID" id="96611941"/>
<dbReference type="STRING" id="2045.KR76_24610"/>
<reference evidence="2" key="1">
    <citation type="journal article" date="2015" name="Genome Announc.">
        <title>Complete Genome Sequence of Steroid-Transforming Nocardioides simplex VKM Ac-2033D.</title>
        <authorList>
            <person name="Shtratnikova V.Y."/>
            <person name="Schelkunov M.I."/>
            <person name="Pekov Y.A."/>
            <person name="Fokina V.V."/>
            <person name="Logacheva M.D."/>
            <person name="Sokolov S.L."/>
            <person name="Bragin E.Y."/>
            <person name="Ashapkin V.V."/>
            <person name="Donova M.V."/>
        </authorList>
    </citation>
    <scope>NUCLEOTIDE SEQUENCE [LARGE SCALE GENOMIC DNA]</scope>
    <source>
        <strain evidence="2">VKM Ac-2033D</strain>
    </source>
</reference>
<keyword evidence="3" id="KW-1185">Reference proteome</keyword>
<dbReference type="EMBL" id="CP009896">
    <property type="protein sequence ID" value="AIY19163.1"/>
    <property type="molecule type" value="Genomic_DNA"/>
</dbReference>
<dbReference type="PANTHER" id="PTHR43479:SF11">
    <property type="entry name" value="ACREF_ENVCD OPERON REPRESSOR-RELATED"/>
    <property type="match status" value="1"/>
</dbReference>
<keyword evidence="1" id="KW-0238">DNA-binding</keyword>
<dbReference type="SUPFAM" id="SSF46689">
    <property type="entry name" value="Homeodomain-like"/>
    <property type="match status" value="1"/>
</dbReference>
<dbReference type="HOGENOM" id="CLU_069356_12_6_11"/>
<dbReference type="PROSITE" id="PS50977">
    <property type="entry name" value="HTH_TETR_2"/>
    <property type="match status" value="1"/>
</dbReference>
<organism evidence="2 3">
    <name type="scientific">Nocardioides simplex</name>
    <name type="common">Arthrobacter simplex</name>
    <dbReference type="NCBI Taxonomy" id="2045"/>
    <lineage>
        <taxon>Bacteria</taxon>
        <taxon>Bacillati</taxon>
        <taxon>Actinomycetota</taxon>
        <taxon>Actinomycetes</taxon>
        <taxon>Propionibacteriales</taxon>
        <taxon>Nocardioidaceae</taxon>
        <taxon>Pimelobacter</taxon>
    </lineage>
</organism>
<dbReference type="SUPFAM" id="SSF48498">
    <property type="entry name" value="Tetracyclin repressor-like, C-terminal domain"/>
    <property type="match status" value="1"/>
</dbReference>
<dbReference type="InterPro" id="IPR001647">
    <property type="entry name" value="HTH_TetR"/>
</dbReference>
<dbReference type="Pfam" id="PF00440">
    <property type="entry name" value="TetR_N"/>
    <property type="match status" value="1"/>
</dbReference>
<dbReference type="OrthoDB" id="8701707at2"/>
<dbReference type="PANTHER" id="PTHR43479">
    <property type="entry name" value="ACREF/ENVCD OPERON REPRESSOR-RELATED"/>
    <property type="match status" value="1"/>
</dbReference>